<evidence type="ECO:0000256" key="1">
    <source>
        <dbReference type="SAM" id="MobiDB-lite"/>
    </source>
</evidence>
<feature type="region of interest" description="Disordered" evidence="1">
    <location>
        <begin position="36"/>
        <end position="90"/>
    </location>
</feature>
<gene>
    <name evidence="2" type="ORF">BCR34DRAFT_263784</name>
</gene>
<dbReference type="EMBL" id="MCFA01000041">
    <property type="protein sequence ID" value="ORY13481.1"/>
    <property type="molecule type" value="Genomic_DNA"/>
</dbReference>
<protein>
    <submittedName>
        <fullName evidence="2">Uncharacterized protein</fullName>
    </submittedName>
</protein>
<feature type="compositionally biased region" description="Basic and acidic residues" evidence="1">
    <location>
        <begin position="66"/>
        <end position="90"/>
    </location>
</feature>
<feature type="compositionally biased region" description="Basic and acidic residues" evidence="1">
    <location>
        <begin position="42"/>
        <end position="57"/>
    </location>
</feature>
<reference evidence="2 3" key="1">
    <citation type="submission" date="2016-07" db="EMBL/GenBank/DDBJ databases">
        <title>Pervasive Adenine N6-methylation of Active Genes in Fungi.</title>
        <authorList>
            <consortium name="DOE Joint Genome Institute"/>
            <person name="Mondo S.J."/>
            <person name="Dannebaum R.O."/>
            <person name="Kuo R.C."/>
            <person name="Labutti K."/>
            <person name="Haridas S."/>
            <person name="Kuo A."/>
            <person name="Salamov A."/>
            <person name="Ahrendt S.R."/>
            <person name="Lipzen A."/>
            <person name="Sullivan W."/>
            <person name="Andreopoulos W.B."/>
            <person name="Clum A."/>
            <person name="Lindquist E."/>
            <person name="Daum C."/>
            <person name="Ramamoorthy G.K."/>
            <person name="Gryganskyi A."/>
            <person name="Culley D."/>
            <person name="Magnuson J.K."/>
            <person name="James T.Y."/>
            <person name="O'Malley M.A."/>
            <person name="Stajich J.E."/>
            <person name="Spatafora J.W."/>
            <person name="Visel A."/>
            <person name="Grigoriev I.V."/>
        </authorList>
    </citation>
    <scope>NUCLEOTIDE SEQUENCE [LARGE SCALE GENOMIC DNA]</scope>
    <source>
        <strain evidence="2 3">CBS 115471</strain>
    </source>
</reference>
<keyword evidence="3" id="KW-1185">Reference proteome</keyword>
<dbReference type="AlphaFoldDB" id="A0A1Y1ZTC0"/>
<accession>A0A1Y1ZTC0</accession>
<name>A0A1Y1ZTC0_9PLEO</name>
<dbReference type="Proteomes" id="UP000193144">
    <property type="component" value="Unassembled WGS sequence"/>
</dbReference>
<organism evidence="2 3">
    <name type="scientific">Clohesyomyces aquaticus</name>
    <dbReference type="NCBI Taxonomy" id="1231657"/>
    <lineage>
        <taxon>Eukaryota</taxon>
        <taxon>Fungi</taxon>
        <taxon>Dikarya</taxon>
        <taxon>Ascomycota</taxon>
        <taxon>Pezizomycotina</taxon>
        <taxon>Dothideomycetes</taxon>
        <taxon>Pleosporomycetidae</taxon>
        <taxon>Pleosporales</taxon>
        <taxon>Lindgomycetaceae</taxon>
        <taxon>Clohesyomyces</taxon>
    </lineage>
</organism>
<evidence type="ECO:0000313" key="3">
    <source>
        <dbReference type="Proteomes" id="UP000193144"/>
    </source>
</evidence>
<proteinExistence type="predicted"/>
<comment type="caution">
    <text evidence="2">The sequence shown here is derived from an EMBL/GenBank/DDBJ whole genome shotgun (WGS) entry which is preliminary data.</text>
</comment>
<sequence>MSTLRMLVAKRSPFAGARIAQRAAYHGTAVRYAGKESALGQEGRHDEIEAEKQDSLSKQKAGKGHWKGELASDSESIVKADRGEVEASEETIKKLQDEAVKASQQKK</sequence>
<dbReference type="OrthoDB" id="529205at2759"/>
<evidence type="ECO:0000313" key="2">
    <source>
        <dbReference type="EMBL" id="ORY13481.1"/>
    </source>
</evidence>